<comment type="caution">
    <text evidence="1">The sequence shown here is derived from an EMBL/GenBank/DDBJ whole genome shotgun (WGS) entry which is preliminary data.</text>
</comment>
<dbReference type="Proteomes" id="UP000298493">
    <property type="component" value="Unassembled WGS sequence"/>
</dbReference>
<reference evidence="1 2" key="1">
    <citation type="submission" date="2019-04" db="EMBL/GenBank/DDBJ databases">
        <title>High contiguity whole genome sequence and gene annotation resource for two Venturia nashicola isolates.</title>
        <authorList>
            <person name="Prokchorchik M."/>
            <person name="Won K."/>
            <person name="Lee Y."/>
            <person name="Choi E.D."/>
            <person name="Segonzac C."/>
            <person name="Sohn K.H."/>
        </authorList>
    </citation>
    <scope>NUCLEOTIDE SEQUENCE [LARGE SCALE GENOMIC DNA]</scope>
    <source>
        <strain evidence="1 2">PRI2</strain>
    </source>
</reference>
<dbReference type="EMBL" id="SNSC02000003">
    <property type="protein sequence ID" value="TID26062.1"/>
    <property type="molecule type" value="Genomic_DNA"/>
</dbReference>
<name>A0A4Z1PSJ3_9PEZI</name>
<evidence type="ECO:0000313" key="2">
    <source>
        <dbReference type="Proteomes" id="UP000298493"/>
    </source>
</evidence>
<gene>
    <name evidence="1" type="ORF">E6O75_ATG03925</name>
</gene>
<dbReference type="OrthoDB" id="3940033at2759"/>
<proteinExistence type="predicted"/>
<sequence>MPWAIEKRTADVHENRVSATSERANTIAIPVHGLLKACLEIKSSKSLGSALVCFLHDEVQTLSSGIAKLFRESFNKSSQYKSTERPVTDIGTSTDTAAEVVIPYTRGKQLSGENAFQQWRAKSLQDGDRELDVEDLEPLPPSAGLGTRIYLNMHSLL</sequence>
<dbReference type="AlphaFoldDB" id="A0A4Z1PSJ3"/>
<accession>A0A4Z1PSJ3</accession>
<evidence type="ECO:0000313" key="1">
    <source>
        <dbReference type="EMBL" id="TID26062.1"/>
    </source>
</evidence>
<keyword evidence="2" id="KW-1185">Reference proteome</keyword>
<protein>
    <submittedName>
        <fullName evidence="1">Uncharacterized protein</fullName>
    </submittedName>
</protein>
<organism evidence="1 2">
    <name type="scientific">Venturia nashicola</name>
    <dbReference type="NCBI Taxonomy" id="86259"/>
    <lineage>
        <taxon>Eukaryota</taxon>
        <taxon>Fungi</taxon>
        <taxon>Dikarya</taxon>
        <taxon>Ascomycota</taxon>
        <taxon>Pezizomycotina</taxon>
        <taxon>Dothideomycetes</taxon>
        <taxon>Pleosporomycetidae</taxon>
        <taxon>Venturiales</taxon>
        <taxon>Venturiaceae</taxon>
        <taxon>Venturia</taxon>
    </lineage>
</organism>